<dbReference type="Proteomes" id="UP000000600">
    <property type="component" value="Unassembled WGS sequence"/>
</dbReference>
<dbReference type="PANTHER" id="PTHR39767:SF2">
    <property type="entry name" value="CHROMOSOME UNDETERMINED SCAFFOLD_1, WHOLE GENOME SHOTGUN SEQUENCE"/>
    <property type="match status" value="1"/>
</dbReference>
<evidence type="ECO:0000256" key="1">
    <source>
        <dbReference type="ARBA" id="ARBA00022729"/>
    </source>
</evidence>
<evidence type="ECO:0000313" key="6">
    <source>
        <dbReference type="EMBL" id="CAK69141.1"/>
    </source>
</evidence>
<dbReference type="NCBIfam" id="TIGR02232">
    <property type="entry name" value="myxo_disulf_rpt"/>
    <property type="match status" value="4"/>
</dbReference>
<accession>A0CEC4</accession>
<dbReference type="SMART" id="SM00261">
    <property type="entry name" value="FU"/>
    <property type="match status" value="4"/>
</dbReference>
<feature type="transmembrane region" description="Helical" evidence="4">
    <location>
        <begin position="1043"/>
        <end position="1062"/>
    </location>
</feature>
<feature type="signal peptide" evidence="5">
    <location>
        <begin position="1"/>
        <end position="17"/>
    </location>
</feature>
<keyword evidence="4" id="KW-0812">Transmembrane</keyword>
<evidence type="ECO:0000256" key="2">
    <source>
        <dbReference type="ARBA" id="ARBA00022737"/>
    </source>
</evidence>
<feature type="transmembrane region" description="Helical" evidence="4">
    <location>
        <begin position="1205"/>
        <end position="1225"/>
    </location>
</feature>
<feature type="transmembrane region" description="Helical" evidence="4">
    <location>
        <begin position="1148"/>
        <end position="1166"/>
    </location>
</feature>
<dbReference type="OrthoDB" id="409374at2759"/>
<evidence type="ECO:0000256" key="5">
    <source>
        <dbReference type="SAM" id="SignalP"/>
    </source>
</evidence>
<keyword evidence="7" id="KW-1185">Reference proteome</keyword>
<feature type="transmembrane region" description="Helical" evidence="4">
    <location>
        <begin position="998"/>
        <end position="1023"/>
    </location>
</feature>
<proteinExistence type="predicted"/>
<keyword evidence="1 5" id="KW-0732">Signal</keyword>
<dbReference type="RefSeq" id="XP_001436538.1">
    <property type="nucleotide sequence ID" value="XM_001436501.1"/>
</dbReference>
<keyword evidence="3" id="KW-1015">Disulfide bond</keyword>
<organism evidence="6 7">
    <name type="scientific">Paramecium tetraurelia</name>
    <dbReference type="NCBI Taxonomy" id="5888"/>
    <lineage>
        <taxon>Eukaryota</taxon>
        <taxon>Sar</taxon>
        <taxon>Alveolata</taxon>
        <taxon>Ciliophora</taxon>
        <taxon>Intramacronucleata</taxon>
        <taxon>Oligohymenophorea</taxon>
        <taxon>Peniculida</taxon>
        <taxon>Parameciidae</taxon>
        <taxon>Paramecium</taxon>
    </lineage>
</organism>
<dbReference type="InterPro" id="IPR009030">
    <property type="entry name" value="Growth_fac_rcpt_cys_sf"/>
</dbReference>
<evidence type="ECO:0000256" key="4">
    <source>
        <dbReference type="SAM" id="Phobius"/>
    </source>
</evidence>
<dbReference type="eggNOG" id="ENOG502S6T0">
    <property type="taxonomic scope" value="Eukaryota"/>
</dbReference>
<evidence type="ECO:0000256" key="3">
    <source>
        <dbReference type="ARBA" id="ARBA00023157"/>
    </source>
</evidence>
<reference evidence="6 7" key="1">
    <citation type="journal article" date="2006" name="Nature">
        <title>Global trends of whole-genome duplications revealed by the ciliate Paramecium tetraurelia.</title>
        <authorList>
            <consortium name="Genoscope"/>
            <person name="Aury J.-M."/>
            <person name="Jaillon O."/>
            <person name="Duret L."/>
            <person name="Noel B."/>
            <person name="Jubin C."/>
            <person name="Porcel B.M."/>
            <person name="Segurens B."/>
            <person name="Daubin V."/>
            <person name="Anthouard V."/>
            <person name="Aiach N."/>
            <person name="Arnaiz O."/>
            <person name="Billaut A."/>
            <person name="Beisson J."/>
            <person name="Blanc I."/>
            <person name="Bouhouche K."/>
            <person name="Camara F."/>
            <person name="Duharcourt S."/>
            <person name="Guigo R."/>
            <person name="Gogendeau D."/>
            <person name="Katinka M."/>
            <person name="Keller A.-M."/>
            <person name="Kissmehl R."/>
            <person name="Klotz C."/>
            <person name="Koll F."/>
            <person name="Le Moue A."/>
            <person name="Lepere C."/>
            <person name="Malinsky S."/>
            <person name="Nowacki M."/>
            <person name="Nowak J.K."/>
            <person name="Plattner H."/>
            <person name="Poulain J."/>
            <person name="Ruiz F."/>
            <person name="Serrano V."/>
            <person name="Zagulski M."/>
            <person name="Dessen P."/>
            <person name="Betermier M."/>
            <person name="Weissenbach J."/>
            <person name="Scarpelli C."/>
            <person name="Schachter V."/>
            <person name="Sperling L."/>
            <person name="Meyer E."/>
            <person name="Cohen J."/>
            <person name="Wincker P."/>
        </authorList>
    </citation>
    <scope>NUCLEOTIDE SEQUENCE [LARGE SCALE GENOMIC DNA]</scope>
    <source>
        <strain evidence="6 7">Stock d4-2</strain>
    </source>
</reference>
<keyword evidence="4" id="KW-1133">Transmembrane helix</keyword>
<feature type="transmembrane region" description="Helical" evidence="4">
    <location>
        <begin position="1330"/>
        <end position="1349"/>
    </location>
</feature>
<keyword evidence="4" id="KW-0472">Membrane</keyword>
<gene>
    <name evidence="6" type="ORF">GSPATT00037577001</name>
</gene>
<dbReference type="SUPFAM" id="SSF57184">
    <property type="entry name" value="Growth factor receptor domain"/>
    <property type="match status" value="2"/>
</dbReference>
<dbReference type="OMA" id="YNGATVH"/>
<feature type="transmembrane region" description="Helical" evidence="4">
    <location>
        <begin position="1292"/>
        <end position="1310"/>
    </location>
</feature>
<keyword evidence="2" id="KW-0677">Repeat</keyword>
<dbReference type="GeneID" id="5022323"/>
<dbReference type="InterPro" id="IPR011936">
    <property type="entry name" value="Myxo_disulph_rpt"/>
</dbReference>
<dbReference type="HOGENOM" id="CLU_008168_0_0_1"/>
<protein>
    <recommendedName>
        <fullName evidence="8">TNFR-Cys domain-containing protein</fullName>
    </recommendedName>
</protein>
<dbReference type="EMBL" id="CT868064">
    <property type="protein sequence ID" value="CAK69141.1"/>
    <property type="molecule type" value="Genomic_DNA"/>
</dbReference>
<feature type="chain" id="PRO_5002623539" description="TNFR-Cys domain-containing protein" evidence="5">
    <location>
        <begin position="18"/>
        <end position="1378"/>
    </location>
</feature>
<feature type="transmembrane region" description="Helical" evidence="4">
    <location>
        <begin position="1237"/>
        <end position="1253"/>
    </location>
</feature>
<dbReference type="InParanoid" id="A0CEC4"/>
<dbReference type="KEGG" id="ptm:GSPATT00037577001"/>
<evidence type="ECO:0000313" key="7">
    <source>
        <dbReference type="Proteomes" id="UP000000600"/>
    </source>
</evidence>
<sequence length="1378" mass="159137">MFVRFFHFQILGIIVEAYYIQHFVTSSISGDEGWLIKNPYNGATVHTYSCGGNLMFGGYQIFGCYSSQQTAIMNYFSLPPHYGVSIDFNFWKFNIKNIFRIDDWPTSQYFYIVIDQWTKSWYYPDNIGSNLCAGTGSDFSSSLNSNVLLHTLNSIIVEIRSDCSSANYWGLTDFSITLNECQSGCQFCLDSTNDCTMWILWKSFFQLKNLDNGLEGWIKNKFPSFTQMTNDFQLKMLVLNKWDSAITYLTLPDHISLIIQFRIEYISALPIIVRVYINDEWKYGLINDKKQVDYRTWTIDDTRNQIKLEIYSVDGTVCIRELSVILRGPINLISCVDDNLAPFDGCFAKQESCLEGCTFCVRGECLMCDTRWDYNALNKSCDPSCGDKLITGNEQCDDGNNFPFDGCHECKFACPVNCQKCQFGQCQMCNSGYYYSNGICIRNYGEFTLDQSQVDYNQFSFAQEENEKKVCGDGIIQQDEECDDGNTIPNDGCNNCYFQCIQNCYECIFGVCQYCNPTYQLISGKCLEIKTNFRFLNCITSNVNQNQITEKNNVSCCEDNDIQCNLGISQVENDSKILQCPQYCEICEYGKCKKCLVDYFLLKNQCISQITKGILVFKDEHHISLIEIGCYKCNGSCQIQCLQCQNSYCFSCIGGWSLINGSCQQICGDNQVAIISQEECDSNLDDCINCRFACPENCEFCIDSKRCFLCLWPFIEINHKCQLSCLTECNNCIDGTCYDNCPTGETNKDGICLPICGDGIIQQTEQCDDGNNIQFDGCYNCQYSCSQYCIDCDEGICQECQQYFQFEQNICQNDCGSGIKSYDEQCDDGNLNDVDGCSSNCKIEIDYKCQDKNNSYSECEYSESPYMIVKFLNQTYNKYYIEISFSQAIFFKDSYDLQSLFDFSVDEINPEDYAINLESNFQPVINQILNYQFQVKLEFLTSNNSSLTRLQLTLMNVAFNQYNLELLNPSEQLLLKQFTKLSQSDVEKTRQLTKYQEAMIMAQGIGSVIMLISGNFQIFVEILDSLQYQSYLKYANIIYPENLYLFFEATNLISIIPVLEFLKIGQFYQIFLYSDFIESYAKLRFYNLNAHLITNLQFFVVQSFSTFIFVIILKAIGQVSFRLVYKIQIQNLLVFKLRNIQSKVLPKLFNWLFGFFHYILVFVYQFNQDGIESLLLANAWDILFKTFLYLESTSNFDTISRIQNVLSYMTLLATVKFVISSLKGGLSRINSDLNKRFKAIYLLKQFFFCYFLICFQNHSLIQLLMLSTTNVIYLLFLAFVKFNLEKLDKFQIILLETSIIIFNLTSILHLEDYNYLISDENKILLGFAQIYVLISGLLGIFIKQIILIIQKIKHRCLQYKQKQTRSIRVTHLIFESVK</sequence>
<dbReference type="InterPro" id="IPR006212">
    <property type="entry name" value="Furin_repeat"/>
</dbReference>
<dbReference type="PANTHER" id="PTHR39767">
    <property type="entry name" value="CALCIUM/CALMODULIN-BINDING MEMBRANE PROTEIN PCM4-RELATED"/>
    <property type="match status" value="1"/>
</dbReference>
<evidence type="ECO:0008006" key="8">
    <source>
        <dbReference type="Google" id="ProtNLM"/>
    </source>
</evidence>
<dbReference type="Pfam" id="PF13948">
    <property type="entry name" value="DUF4215"/>
    <property type="match status" value="5"/>
</dbReference>
<name>A0CEC4_PARTE</name>
<feature type="transmembrane region" description="Helical" evidence="4">
    <location>
        <begin position="1259"/>
        <end position="1280"/>
    </location>
</feature>